<dbReference type="InParanoid" id="F4SA33"/>
<accession>F4SA33</accession>
<evidence type="ECO:0000313" key="2">
    <source>
        <dbReference type="Proteomes" id="UP000001072"/>
    </source>
</evidence>
<dbReference type="VEuPathDB" id="FungiDB:MELLADRAFT_124517"/>
<dbReference type="Proteomes" id="UP000001072">
    <property type="component" value="Unassembled WGS sequence"/>
</dbReference>
<dbReference type="AlphaFoldDB" id="F4SA33"/>
<dbReference type="KEGG" id="mlr:MELLADRAFT_124517"/>
<organism evidence="2">
    <name type="scientific">Melampsora larici-populina (strain 98AG31 / pathotype 3-4-7)</name>
    <name type="common">Poplar leaf rust fungus</name>
    <dbReference type="NCBI Taxonomy" id="747676"/>
    <lineage>
        <taxon>Eukaryota</taxon>
        <taxon>Fungi</taxon>
        <taxon>Dikarya</taxon>
        <taxon>Basidiomycota</taxon>
        <taxon>Pucciniomycotina</taxon>
        <taxon>Pucciniomycetes</taxon>
        <taxon>Pucciniales</taxon>
        <taxon>Melampsoraceae</taxon>
        <taxon>Melampsora</taxon>
    </lineage>
</organism>
<dbReference type="EMBL" id="GL883175">
    <property type="protein sequence ID" value="EGF98478.1"/>
    <property type="molecule type" value="Genomic_DNA"/>
</dbReference>
<dbReference type="RefSeq" id="XP_007418251.1">
    <property type="nucleotide sequence ID" value="XM_007418189.1"/>
</dbReference>
<name>F4SA33_MELLP</name>
<sequence length="77" mass="8241">MNLSIGTAIFVAFVSNHVFGLMTHSMKSKKIILAEGDLVKPVDTLAEKYYCVECGLGVDIVGETCEGSDSLKGGYTH</sequence>
<evidence type="ECO:0000313" key="1">
    <source>
        <dbReference type="EMBL" id="EGF98478.1"/>
    </source>
</evidence>
<gene>
    <name evidence="1" type="ORF">MELLADRAFT_124517</name>
</gene>
<keyword evidence="2" id="KW-1185">Reference proteome</keyword>
<dbReference type="HOGENOM" id="CLU_2794474_0_0_1"/>
<reference evidence="2" key="1">
    <citation type="journal article" date="2011" name="Proc. Natl. Acad. Sci. U.S.A.">
        <title>Obligate biotrophy features unraveled by the genomic analysis of rust fungi.</title>
        <authorList>
            <person name="Duplessis S."/>
            <person name="Cuomo C.A."/>
            <person name="Lin Y.-C."/>
            <person name="Aerts A."/>
            <person name="Tisserant E."/>
            <person name="Veneault-Fourrey C."/>
            <person name="Joly D.L."/>
            <person name="Hacquard S."/>
            <person name="Amselem J."/>
            <person name="Cantarel B.L."/>
            <person name="Chiu R."/>
            <person name="Coutinho P.M."/>
            <person name="Feau N."/>
            <person name="Field M."/>
            <person name="Frey P."/>
            <person name="Gelhaye E."/>
            <person name="Goldberg J."/>
            <person name="Grabherr M.G."/>
            <person name="Kodira C.D."/>
            <person name="Kohler A."/>
            <person name="Kuees U."/>
            <person name="Lindquist E.A."/>
            <person name="Lucas S.M."/>
            <person name="Mago R."/>
            <person name="Mauceli E."/>
            <person name="Morin E."/>
            <person name="Murat C."/>
            <person name="Pangilinan J.L."/>
            <person name="Park R."/>
            <person name="Pearson M."/>
            <person name="Quesneville H."/>
            <person name="Rouhier N."/>
            <person name="Sakthikumar S."/>
            <person name="Salamov A.A."/>
            <person name="Schmutz J."/>
            <person name="Selles B."/>
            <person name="Shapiro H."/>
            <person name="Tanguay P."/>
            <person name="Tuskan G.A."/>
            <person name="Henrissat B."/>
            <person name="Van de Peer Y."/>
            <person name="Rouze P."/>
            <person name="Ellis J.G."/>
            <person name="Dodds P.N."/>
            <person name="Schein J.E."/>
            <person name="Zhong S."/>
            <person name="Hamelin R.C."/>
            <person name="Grigoriev I.V."/>
            <person name="Szabo L.J."/>
            <person name="Martin F."/>
        </authorList>
    </citation>
    <scope>NUCLEOTIDE SEQUENCE [LARGE SCALE GENOMIC DNA]</scope>
    <source>
        <strain evidence="2">98AG31 / pathotype 3-4-7</strain>
    </source>
</reference>
<proteinExistence type="predicted"/>
<protein>
    <submittedName>
        <fullName evidence="1">Secreted protein</fullName>
    </submittedName>
</protein>
<dbReference type="GeneID" id="18926804"/>